<dbReference type="EMBL" id="DYUZ01000029">
    <property type="protein sequence ID" value="HJG37524.1"/>
    <property type="molecule type" value="Genomic_DNA"/>
</dbReference>
<feature type="domain" description="Helix-hairpin-helix DNA-binding motif class 1" evidence="2">
    <location>
        <begin position="204"/>
        <end position="223"/>
    </location>
</feature>
<dbReference type="GO" id="GO:0006281">
    <property type="term" value="P:DNA repair"/>
    <property type="evidence" value="ECO:0007669"/>
    <property type="project" value="InterPro"/>
</dbReference>
<accession>A0A921IUF6</accession>
<dbReference type="InterPro" id="IPR003583">
    <property type="entry name" value="Hlx-hairpin-Hlx_DNA-bd_motif"/>
</dbReference>
<protein>
    <submittedName>
        <fullName evidence="3">ComEA family DNA-binding protein</fullName>
    </submittedName>
</protein>
<sequence>MAQLTRRTKQSTGFVRMMTIARQHPGLMIAGAIVAVLALSALLLGFCSARGETFSIERSGVGSSAGEIGSNAEGIEGGDGTGAEASGRGENGGGGGTGSISDEHSAGGASEAQLVIDVDGAVVAPGVVEVPAGSRVADAIEAAGGLAEDADVSGINRAAPLVDGEKVYVPRVGEAAPAPAGASSASDGDEQSISPVNINTASLSELDELPGIGPATAQAIIDDREENGPFASIEDIMRVSGIGEKKFGNLAPYICV</sequence>
<comment type="caution">
    <text evidence="3">The sequence shown here is derived from an EMBL/GenBank/DDBJ whole genome shotgun (WGS) entry which is preliminary data.</text>
</comment>
<gene>
    <name evidence="3" type="ORF">K8V70_06655</name>
</gene>
<dbReference type="NCBIfam" id="TIGR00426">
    <property type="entry name" value="competence protein ComEA helix-hairpin-helix repeat region"/>
    <property type="match status" value="1"/>
</dbReference>
<dbReference type="InterPro" id="IPR051675">
    <property type="entry name" value="Endo/Exo/Phosphatase_dom_1"/>
</dbReference>
<dbReference type="InterPro" id="IPR004509">
    <property type="entry name" value="Competence_ComEA_HhH"/>
</dbReference>
<dbReference type="GO" id="GO:0015627">
    <property type="term" value="C:type II protein secretion system complex"/>
    <property type="evidence" value="ECO:0007669"/>
    <property type="project" value="TreeGrafter"/>
</dbReference>
<dbReference type="Gene3D" id="1.10.150.320">
    <property type="entry name" value="Photosystem II 12 kDa extrinsic protein"/>
    <property type="match status" value="1"/>
</dbReference>
<keyword evidence="3" id="KW-0238">DNA-binding</keyword>
<proteinExistence type="predicted"/>
<dbReference type="Gene3D" id="3.10.560.10">
    <property type="entry name" value="Outer membrane lipoprotein wza domain like"/>
    <property type="match status" value="1"/>
</dbReference>
<dbReference type="Pfam" id="PF12836">
    <property type="entry name" value="HHH_3"/>
    <property type="match status" value="1"/>
</dbReference>
<dbReference type="GO" id="GO:0003677">
    <property type="term" value="F:DNA binding"/>
    <property type="evidence" value="ECO:0007669"/>
    <property type="project" value="UniProtKB-KW"/>
</dbReference>
<name>A0A921IUF6_9ACTN</name>
<dbReference type="SUPFAM" id="SSF47781">
    <property type="entry name" value="RuvA domain 2-like"/>
    <property type="match status" value="1"/>
</dbReference>
<feature type="region of interest" description="Disordered" evidence="1">
    <location>
        <begin position="59"/>
        <end position="108"/>
    </location>
</feature>
<evidence type="ECO:0000259" key="2">
    <source>
        <dbReference type="SMART" id="SM00278"/>
    </source>
</evidence>
<dbReference type="PANTHER" id="PTHR21180">
    <property type="entry name" value="ENDONUCLEASE/EXONUCLEASE/PHOSPHATASE FAMILY DOMAIN-CONTAINING PROTEIN 1"/>
    <property type="match status" value="1"/>
</dbReference>
<dbReference type="Pfam" id="PF10531">
    <property type="entry name" value="SLBB"/>
    <property type="match status" value="1"/>
</dbReference>
<feature type="domain" description="Helix-hairpin-helix DNA-binding motif class 1" evidence="2">
    <location>
        <begin position="234"/>
        <end position="253"/>
    </location>
</feature>
<feature type="compositionally biased region" description="Gly residues" evidence="1">
    <location>
        <begin position="89"/>
        <end position="98"/>
    </location>
</feature>
<organism evidence="3 4">
    <name type="scientific">Enorma phocaeensis</name>
    <dbReference type="NCBI Taxonomy" id="1871019"/>
    <lineage>
        <taxon>Bacteria</taxon>
        <taxon>Bacillati</taxon>
        <taxon>Actinomycetota</taxon>
        <taxon>Coriobacteriia</taxon>
        <taxon>Coriobacteriales</taxon>
        <taxon>Coriobacteriaceae</taxon>
        <taxon>Enorma</taxon>
    </lineage>
</organism>
<dbReference type="InterPro" id="IPR019554">
    <property type="entry name" value="Soluble_ligand-bd"/>
</dbReference>
<evidence type="ECO:0000313" key="3">
    <source>
        <dbReference type="EMBL" id="HJG37524.1"/>
    </source>
</evidence>
<dbReference type="AlphaFoldDB" id="A0A921IUF6"/>
<dbReference type="GO" id="GO:0015628">
    <property type="term" value="P:protein secretion by the type II secretion system"/>
    <property type="evidence" value="ECO:0007669"/>
    <property type="project" value="TreeGrafter"/>
</dbReference>
<dbReference type="InterPro" id="IPR010994">
    <property type="entry name" value="RuvA_2-like"/>
</dbReference>
<reference evidence="3" key="2">
    <citation type="submission" date="2021-09" db="EMBL/GenBank/DDBJ databases">
        <authorList>
            <person name="Gilroy R."/>
        </authorList>
    </citation>
    <scope>NUCLEOTIDE SEQUENCE</scope>
    <source>
        <strain evidence="3">ChiHjej13B12-9602</strain>
    </source>
</reference>
<dbReference type="PANTHER" id="PTHR21180:SF32">
    <property type="entry name" value="ENDONUCLEASE_EXONUCLEASE_PHOSPHATASE FAMILY DOMAIN-CONTAINING PROTEIN 1"/>
    <property type="match status" value="1"/>
</dbReference>
<evidence type="ECO:0000313" key="4">
    <source>
        <dbReference type="Proteomes" id="UP000753256"/>
    </source>
</evidence>
<dbReference type="Proteomes" id="UP000753256">
    <property type="component" value="Unassembled WGS sequence"/>
</dbReference>
<dbReference type="RefSeq" id="WP_273190380.1">
    <property type="nucleotide sequence ID" value="NZ_DYUZ01000029.1"/>
</dbReference>
<reference evidence="3" key="1">
    <citation type="journal article" date="2021" name="PeerJ">
        <title>Extensive microbial diversity within the chicken gut microbiome revealed by metagenomics and culture.</title>
        <authorList>
            <person name="Gilroy R."/>
            <person name="Ravi A."/>
            <person name="Getino M."/>
            <person name="Pursley I."/>
            <person name="Horton D.L."/>
            <person name="Alikhan N.F."/>
            <person name="Baker D."/>
            <person name="Gharbi K."/>
            <person name="Hall N."/>
            <person name="Watson M."/>
            <person name="Adriaenssens E.M."/>
            <person name="Foster-Nyarko E."/>
            <person name="Jarju S."/>
            <person name="Secka A."/>
            <person name="Antonio M."/>
            <person name="Oren A."/>
            <person name="Chaudhuri R.R."/>
            <person name="La Ragione R."/>
            <person name="Hildebrand F."/>
            <person name="Pallen M.J."/>
        </authorList>
    </citation>
    <scope>NUCLEOTIDE SEQUENCE</scope>
    <source>
        <strain evidence="3">ChiHjej13B12-9602</strain>
    </source>
</reference>
<dbReference type="SMART" id="SM00278">
    <property type="entry name" value="HhH1"/>
    <property type="match status" value="2"/>
</dbReference>
<evidence type="ECO:0000256" key="1">
    <source>
        <dbReference type="SAM" id="MobiDB-lite"/>
    </source>
</evidence>